<dbReference type="Pfam" id="PF07145">
    <property type="entry name" value="PAM2"/>
    <property type="match status" value="1"/>
</dbReference>
<comment type="caution">
    <text evidence="4">The sequence shown here is derived from an EMBL/GenBank/DDBJ whole genome shotgun (WGS) entry which is preliminary data.</text>
</comment>
<dbReference type="EMBL" id="JAJJHW010003409">
    <property type="protein sequence ID" value="KAH8358820.1"/>
    <property type="molecule type" value="Genomic_DNA"/>
</dbReference>
<dbReference type="PANTHER" id="PTHR13154:SF6">
    <property type="entry name" value="GEO05078P1"/>
    <property type="match status" value="1"/>
</dbReference>
<dbReference type="InterPro" id="IPR009818">
    <property type="entry name" value="PAM2_motif"/>
</dbReference>
<dbReference type="GO" id="GO:0000900">
    <property type="term" value="F:mRNA regulatory element binding translation repressor activity"/>
    <property type="evidence" value="ECO:0007669"/>
    <property type="project" value="InterPro"/>
</dbReference>
<accession>A0AAD4JTV0</accession>
<sequence>MLLKVPSVDWTDQIVYVVDDDESLSDFDDEPDFSEYMWMENEEEFDKNELQRLEEEEIMQECFEAMIEDELEEQINEWEKAKYVELLNIVLNLADHQIFHCRTEEQNTALSALPKNQCNVEKSVLNPMADEFVPLCHQIEFIAS</sequence>
<organism evidence="4 5">
    <name type="scientific">Drosophila rubida</name>
    <dbReference type="NCBI Taxonomy" id="30044"/>
    <lineage>
        <taxon>Eukaryota</taxon>
        <taxon>Metazoa</taxon>
        <taxon>Ecdysozoa</taxon>
        <taxon>Arthropoda</taxon>
        <taxon>Hexapoda</taxon>
        <taxon>Insecta</taxon>
        <taxon>Pterygota</taxon>
        <taxon>Neoptera</taxon>
        <taxon>Endopterygota</taxon>
        <taxon>Diptera</taxon>
        <taxon>Brachycera</taxon>
        <taxon>Muscomorpha</taxon>
        <taxon>Ephydroidea</taxon>
        <taxon>Drosophilidae</taxon>
        <taxon>Drosophila</taxon>
    </lineage>
</organism>
<keyword evidence="5" id="KW-1185">Reference proteome</keyword>
<comment type="similarity">
    <text evidence="1">Belongs to the PAIP2 family.</text>
</comment>
<proteinExistence type="inferred from homology"/>
<evidence type="ECO:0008006" key="6">
    <source>
        <dbReference type="Google" id="ProtNLM"/>
    </source>
</evidence>
<evidence type="ECO:0000256" key="1">
    <source>
        <dbReference type="ARBA" id="ARBA00006858"/>
    </source>
</evidence>
<dbReference type="InterPro" id="IPR040396">
    <property type="entry name" value="PAIP2-like"/>
</dbReference>
<keyword evidence="2" id="KW-0832">Ubl conjugation</keyword>
<dbReference type="AlphaFoldDB" id="A0AAD4JTV0"/>
<dbReference type="GO" id="GO:0045947">
    <property type="term" value="P:negative regulation of translational initiation"/>
    <property type="evidence" value="ECO:0007669"/>
    <property type="project" value="InterPro"/>
</dbReference>
<evidence type="ECO:0000313" key="5">
    <source>
        <dbReference type="Proteomes" id="UP001200034"/>
    </source>
</evidence>
<gene>
    <name evidence="4" type="ORF">KR093_002700</name>
</gene>
<keyword evidence="3" id="KW-0810">Translation regulation</keyword>
<dbReference type="PANTHER" id="PTHR13154">
    <property type="entry name" value="POLYADENYLATE-BINDING PROTEIN-INTERACTING PROTEIN 2"/>
    <property type="match status" value="1"/>
</dbReference>
<evidence type="ECO:0000313" key="4">
    <source>
        <dbReference type="EMBL" id="KAH8358820.1"/>
    </source>
</evidence>
<dbReference type="GO" id="GO:0005737">
    <property type="term" value="C:cytoplasm"/>
    <property type="evidence" value="ECO:0007669"/>
    <property type="project" value="TreeGrafter"/>
</dbReference>
<evidence type="ECO:0000256" key="2">
    <source>
        <dbReference type="ARBA" id="ARBA00022843"/>
    </source>
</evidence>
<evidence type="ECO:0000256" key="3">
    <source>
        <dbReference type="ARBA" id="ARBA00022845"/>
    </source>
</evidence>
<name>A0AAD4JTV0_9MUSC</name>
<protein>
    <recommendedName>
        <fullName evidence="6">Polyadenylate-binding protein-interacting protein 2</fullName>
    </recommendedName>
</protein>
<dbReference type="Proteomes" id="UP001200034">
    <property type="component" value="Unassembled WGS sequence"/>
</dbReference>
<reference evidence="4" key="1">
    <citation type="journal article" date="2021" name="Mol. Ecol. Resour.">
        <title>Phylogenomic analyses of the genus Drosophila reveals genomic signals of climate adaptation.</title>
        <authorList>
            <person name="Li F."/>
            <person name="Rane R.V."/>
            <person name="Luria V."/>
            <person name="Xiong Z."/>
            <person name="Chen J."/>
            <person name="Li Z."/>
            <person name="Catullo R.A."/>
            <person name="Griffin P.C."/>
            <person name="Schiffer M."/>
            <person name="Pearce S."/>
            <person name="Lee S.F."/>
            <person name="McElroy K."/>
            <person name="Stocker A."/>
            <person name="Shirriffs J."/>
            <person name="Cockerell F."/>
            <person name="Coppin C."/>
            <person name="Sgro C.M."/>
            <person name="Karger A."/>
            <person name="Cain J.W."/>
            <person name="Weber J.A."/>
            <person name="Santpere G."/>
            <person name="Kirschner M.W."/>
            <person name="Hoffmann A.A."/>
            <person name="Oakeshott J.G."/>
            <person name="Zhang G."/>
        </authorList>
    </citation>
    <scope>NUCLEOTIDE SEQUENCE</scope>
    <source>
        <strain evidence="4">BGI-SZ-2011g</strain>
    </source>
</reference>